<reference evidence="1 2" key="1">
    <citation type="submission" date="2017-08" db="EMBL/GenBank/DDBJ databases">
        <title>Harnessing the power of phylogenomics to disentangle the directionality and signatures of interkingdom host jumping in the parasitic fungal genus Tolypocladium.</title>
        <authorList>
            <person name="Quandt C.A."/>
            <person name="Patterson W."/>
            <person name="Spatafora J.W."/>
        </authorList>
    </citation>
    <scope>NUCLEOTIDE SEQUENCE [LARGE SCALE GENOMIC DNA]</scope>
    <source>
        <strain evidence="1 2">CBS 113982</strain>
    </source>
</reference>
<dbReference type="OrthoDB" id="4917754at2759"/>
<keyword evidence="2" id="KW-1185">Reference proteome</keyword>
<evidence type="ECO:0000313" key="1">
    <source>
        <dbReference type="EMBL" id="PNY23579.1"/>
    </source>
</evidence>
<protein>
    <submittedName>
        <fullName evidence="1">Uncharacterized protein</fullName>
    </submittedName>
</protein>
<comment type="caution">
    <text evidence="1">The sequence shown here is derived from an EMBL/GenBank/DDBJ whole genome shotgun (WGS) entry which is preliminary data.</text>
</comment>
<evidence type="ECO:0000313" key="2">
    <source>
        <dbReference type="Proteomes" id="UP000236621"/>
    </source>
</evidence>
<dbReference type="EMBL" id="NRSZ01001079">
    <property type="protein sequence ID" value="PNY23579.1"/>
    <property type="molecule type" value="Genomic_DNA"/>
</dbReference>
<gene>
    <name evidence="1" type="ORF">TCAP_06467</name>
</gene>
<dbReference type="AlphaFoldDB" id="A0A2K3Q7T1"/>
<sequence length="144" mass="15102">MYAARWILRGSRSSLSCALVQLSRCCLSSAREGAVCDEIWFLSAQSKAESMEALPRTDDSAAAAVGWSGKIENELMVAQAYTPTPPAYPVTRDVRRSPGCCLDEAAAMVAVRAGTPSAAASMASPSIGDGEQVTGLAWSRKAAD</sequence>
<proteinExistence type="predicted"/>
<organism evidence="1 2">
    <name type="scientific">Tolypocladium capitatum</name>
    <dbReference type="NCBI Taxonomy" id="45235"/>
    <lineage>
        <taxon>Eukaryota</taxon>
        <taxon>Fungi</taxon>
        <taxon>Dikarya</taxon>
        <taxon>Ascomycota</taxon>
        <taxon>Pezizomycotina</taxon>
        <taxon>Sordariomycetes</taxon>
        <taxon>Hypocreomycetidae</taxon>
        <taxon>Hypocreales</taxon>
        <taxon>Ophiocordycipitaceae</taxon>
        <taxon>Tolypocladium</taxon>
    </lineage>
</organism>
<dbReference type="Proteomes" id="UP000236621">
    <property type="component" value="Unassembled WGS sequence"/>
</dbReference>
<accession>A0A2K3Q7T1</accession>
<name>A0A2K3Q7T1_9HYPO</name>